<evidence type="ECO:0000313" key="2">
    <source>
        <dbReference type="EMBL" id="SEK01880.1"/>
    </source>
</evidence>
<dbReference type="EMBL" id="FNZM01000013">
    <property type="protein sequence ID" value="SEK01880.1"/>
    <property type="molecule type" value="Genomic_DNA"/>
</dbReference>
<dbReference type="SUPFAM" id="SSF160272">
    <property type="entry name" value="Shew3726-like"/>
    <property type="match status" value="1"/>
</dbReference>
<reference evidence="2 3" key="1">
    <citation type="submission" date="2016-10" db="EMBL/GenBank/DDBJ databases">
        <authorList>
            <person name="Varghese N."/>
            <person name="Submissions S."/>
        </authorList>
    </citation>
    <scope>NUCLEOTIDE SEQUENCE [LARGE SCALE GENOMIC DNA]</scope>
    <source>
        <strain evidence="2 3">LMG 22274</strain>
    </source>
</reference>
<dbReference type="Pfam" id="PF07369">
    <property type="entry name" value="DUF1488"/>
    <property type="match status" value="1"/>
</dbReference>
<reference evidence="1 4" key="2">
    <citation type="submission" date="2018-05" db="EMBL/GenBank/DDBJ databases">
        <title>Genomic Encyclopedia of Type Strains, Phase IV (KMG-V): Genome sequencing to study the core and pangenomes of soil and plant-associated prokaryotes.</title>
        <authorList>
            <person name="Whitman W."/>
        </authorList>
    </citation>
    <scope>NUCLEOTIDE SEQUENCE [LARGE SCALE GENOMIC DNA]</scope>
    <source>
        <strain evidence="1 4">SIr-6563</strain>
    </source>
</reference>
<dbReference type="Proteomes" id="UP000183529">
    <property type="component" value="Unassembled WGS sequence"/>
</dbReference>
<dbReference type="OrthoDB" id="9100058at2"/>
<name>A0A1A5XF43_9BURK</name>
<dbReference type="InterPro" id="IPR009962">
    <property type="entry name" value="DUF1488"/>
</dbReference>
<dbReference type="InterPro" id="IPR036692">
    <property type="entry name" value="Shew3726-like_sf"/>
</dbReference>
<proteinExistence type="predicted"/>
<dbReference type="AlphaFoldDB" id="A0A1A5XF43"/>
<dbReference type="EMBL" id="QJJV01000009">
    <property type="protein sequence ID" value="PXX15764.1"/>
    <property type="molecule type" value="Genomic_DNA"/>
</dbReference>
<evidence type="ECO:0000313" key="1">
    <source>
        <dbReference type="EMBL" id="PXX15764.1"/>
    </source>
</evidence>
<keyword evidence="4" id="KW-1185">Reference proteome</keyword>
<dbReference type="Gene3D" id="3.30.160.140">
    <property type="entry name" value="Shew3726-like"/>
    <property type="match status" value="1"/>
</dbReference>
<evidence type="ECO:0000313" key="4">
    <source>
        <dbReference type="Proteomes" id="UP000247515"/>
    </source>
</evidence>
<organism evidence="2 3">
    <name type="scientific">Paraburkholderia tropica</name>
    <dbReference type="NCBI Taxonomy" id="92647"/>
    <lineage>
        <taxon>Bacteria</taxon>
        <taxon>Pseudomonadati</taxon>
        <taxon>Pseudomonadota</taxon>
        <taxon>Betaproteobacteria</taxon>
        <taxon>Burkholderiales</taxon>
        <taxon>Burkholderiaceae</taxon>
        <taxon>Paraburkholderia</taxon>
    </lineage>
</organism>
<accession>A0A1A5XF43</accession>
<sequence length="88" mass="9961">MLINFPSGPAFWTTNRTIAFAAFVDGVEVICELSLEAIEEHFGASRSRRDSMIAAFDRHRSRIEAVAQRVIPQRLAAGRCPLFSRDFY</sequence>
<dbReference type="GeneID" id="61305730"/>
<protein>
    <submittedName>
        <fullName evidence="1">Uncharacterized protein DUF1488</fullName>
    </submittedName>
</protein>
<evidence type="ECO:0000313" key="3">
    <source>
        <dbReference type="Proteomes" id="UP000183529"/>
    </source>
</evidence>
<dbReference type="Proteomes" id="UP000247515">
    <property type="component" value="Unassembled WGS sequence"/>
</dbReference>
<comment type="caution">
    <text evidence="2">The sequence shown here is derived from an EMBL/GenBank/DDBJ whole genome shotgun (WGS) entry which is preliminary data.</text>
</comment>
<gene>
    <name evidence="1" type="ORF">C7400_10999</name>
    <name evidence="2" type="ORF">SAMN05216550_113100</name>
</gene>
<dbReference type="RefSeq" id="WP_065059710.1">
    <property type="nucleotide sequence ID" value="NZ_CADFGN010000001.1"/>
</dbReference>